<dbReference type="EMBL" id="CAJVCH010269767">
    <property type="protein sequence ID" value="CAG7734457.1"/>
    <property type="molecule type" value="Genomic_DNA"/>
</dbReference>
<accession>A0A8J2KAX0</accession>
<keyword evidence="2" id="KW-1185">Reference proteome</keyword>
<comment type="caution">
    <text evidence="1">The sequence shown here is derived from an EMBL/GenBank/DDBJ whole genome shotgun (WGS) entry which is preliminary data.</text>
</comment>
<name>A0A8J2KAX0_9HEXA</name>
<dbReference type="Proteomes" id="UP000708208">
    <property type="component" value="Unassembled WGS sequence"/>
</dbReference>
<protein>
    <submittedName>
        <fullName evidence="1">Uncharacterized protein</fullName>
    </submittedName>
</protein>
<proteinExistence type="predicted"/>
<sequence length="71" mass="7899">MYSFSVVGLTVVHSPLNQNQFKEGIARLECLQQGSLLSPGRDIHPSKSLSIPSGRFQDNQLLVFHQTFSVI</sequence>
<reference evidence="1" key="1">
    <citation type="submission" date="2021-06" db="EMBL/GenBank/DDBJ databases">
        <authorList>
            <person name="Hodson N. C."/>
            <person name="Mongue J. A."/>
            <person name="Jaron S. K."/>
        </authorList>
    </citation>
    <scope>NUCLEOTIDE SEQUENCE</scope>
</reference>
<gene>
    <name evidence="1" type="ORF">AFUS01_LOCUS22846</name>
</gene>
<dbReference type="AlphaFoldDB" id="A0A8J2KAX0"/>
<evidence type="ECO:0000313" key="2">
    <source>
        <dbReference type="Proteomes" id="UP000708208"/>
    </source>
</evidence>
<evidence type="ECO:0000313" key="1">
    <source>
        <dbReference type="EMBL" id="CAG7734457.1"/>
    </source>
</evidence>
<organism evidence="1 2">
    <name type="scientific">Allacma fusca</name>
    <dbReference type="NCBI Taxonomy" id="39272"/>
    <lineage>
        <taxon>Eukaryota</taxon>
        <taxon>Metazoa</taxon>
        <taxon>Ecdysozoa</taxon>
        <taxon>Arthropoda</taxon>
        <taxon>Hexapoda</taxon>
        <taxon>Collembola</taxon>
        <taxon>Symphypleona</taxon>
        <taxon>Sminthuridae</taxon>
        <taxon>Allacma</taxon>
    </lineage>
</organism>